<feature type="transmembrane region" description="Helical" evidence="7">
    <location>
        <begin position="759"/>
        <end position="781"/>
    </location>
</feature>
<evidence type="ECO:0000256" key="5">
    <source>
        <dbReference type="ARBA" id="ARBA00023136"/>
    </source>
</evidence>
<dbReference type="PANTHER" id="PTHR30572:SF4">
    <property type="entry name" value="ABC TRANSPORTER PERMEASE YTRF"/>
    <property type="match status" value="1"/>
</dbReference>
<feature type="transmembrane region" description="Helical" evidence="7">
    <location>
        <begin position="702"/>
        <end position="727"/>
    </location>
</feature>
<feature type="transmembrane region" description="Helical" evidence="7">
    <location>
        <begin position="328"/>
        <end position="346"/>
    </location>
</feature>
<dbReference type="GO" id="GO:0022857">
    <property type="term" value="F:transmembrane transporter activity"/>
    <property type="evidence" value="ECO:0007669"/>
    <property type="project" value="TreeGrafter"/>
</dbReference>
<evidence type="ECO:0000256" key="2">
    <source>
        <dbReference type="ARBA" id="ARBA00022475"/>
    </source>
</evidence>
<keyword evidence="2" id="KW-1003">Cell membrane</keyword>
<sequence>MLKVKNKKAVGRIALKSFKANKLRNLIAIVAIALTTILFTTLFTMGTGVVETFQQQTIRQAGGDGHAVLKYLNDEEFDKIKKHPLIKEISYDRLMADSVDNPELLKRRSEMWYKDDTGLKFAGIRLTEGQKPQSANEIITDTKTLDMLGLPHEIGVTVPLTYTIQDQIFTRNFILSGYWESDPVFNVGQIYVSQAFVSENADILSQDDPGDGQMAGVVNAYILFRNSFNLDAKLHQVITESGFNASDSEAPDYIASNVNWAYLSSNFSLSPATVLAASSAIILIVFTGYLIIYNIFQISVIRDIRFYGLLKTIGTTGRQIRHILNRQAVLLSAIGIPIGLIIGFFTGKALIPILLSASNYSADNGVYVSLNPLIFVGSALFAIVTVFISTRKPGRVASRVSPIEAVRYTEGGKERKKQKKSTDGGRLYRIALSNLGRSRGRTILVIISLSLSLVLLNTVFTLSRGLDMEKYVSRWANTDFVIAHADYFNYDYTGPENTLSDSFIQLVESHPGFEAGGRVFGGKSQNIKMDNPPGETEYSKNGEQVFASVYGVDPFVLDKLTVLEGTADAEKLASGNYIIAAYECDDYGNPYPYSAPFSLGQSVTLYDKNGTPHTYEVLAKSKVNLNVASDRSSWGYNFYLPSEVYSSLDPDQPLMEYTFDVSDSLEGEMEAFLKNYTEKSEPTMDYESRELIINEFESMRQMILVIGGILTFIIGLIGILNFVNSILTSIITRRREFAMLQSIGMTGSQLTKMLCLEGLYYALGTILFSLVLGIFFSAIILRGVTASLWFFSYHFIITPLLITYPILLALSVLIPVISYRSTIKQSIVERLREAE</sequence>
<name>A0A4P9CCZ7_EUBML</name>
<evidence type="ECO:0000313" key="10">
    <source>
        <dbReference type="Proteomes" id="UP000218387"/>
    </source>
</evidence>
<evidence type="ECO:0000259" key="8">
    <source>
        <dbReference type="Pfam" id="PF02687"/>
    </source>
</evidence>
<dbReference type="InterPro" id="IPR003838">
    <property type="entry name" value="ABC3_permease_C"/>
</dbReference>
<keyword evidence="3 7" id="KW-0812">Transmembrane</keyword>
<protein>
    <submittedName>
        <fullName evidence="9">ABC transporter permease</fullName>
    </submittedName>
</protein>
<keyword evidence="4 7" id="KW-1133">Transmembrane helix</keyword>
<evidence type="ECO:0000256" key="1">
    <source>
        <dbReference type="ARBA" id="ARBA00004651"/>
    </source>
</evidence>
<proteinExistence type="inferred from homology"/>
<comment type="similarity">
    <text evidence="6">Belongs to the ABC-4 integral membrane protein family.</text>
</comment>
<dbReference type="KEGG" id="emt:CPZ25_019835"/>
<feature type="transmembrane region" description="Helical" evidence="7">
    <location>
        <begin position="26"/>
        <end position="50"/>
    </location>
</feature>
<feature type="transmembrane region" description="Helical" evidence="7">
    <location>
        <begin position="366"/>
        <end position="389"/>
    </location>
</feature>
<comment type="subcellular location">
    <subcellularLocation>
        <location evidence="1">Cell membrane</location>
        <topology evidence="1">Multi-pass membrane protein</topology>
    </subcellularLocation>
</comment>
<dbReference type="Pfam" id="PF02687">
    <property type="entry name" value="FtsX"/>
    <property type="match status" value="2"/>
</dbReference>
<keyword evidence="5 7" id="KW-0472">Membrane</keyword>
<evidence type="ECO:0000256" key="3">
    <source>
        <dbReference type="ARBA" id="ARBA00022692"/>
    </source>
</evidence>
<dbReference type="AlphaFoldDB" id="A0A4P9CCZ7"/>
<reference evidence="9 10" key="1">
    <citation type="submission" date="2018-05" db="EMBL/GenBank/DDBJ databases">
        <title>Genome comparison of Eubacterium sp.</title>
        <authorList>
            <person name="Feng Y."/>
            <person name="Sanchez-Andrea I."/>
            <person name="Stams A.J.M."/>
            <person name="De Vos W.M."/>
        </authorList>
    </citation>
    <scope>NUCLEOTIDE SEQUENCE [LARGE SCALE GENOMIC DNA]</scope>
    <source>
        <strain evidence="9 10">YI</strain>
    </source>
</reference>
<feature type="transmembrane region" description="Helical" evidence="7">
    <location>
        <begin position="274"/>
        <end position="296"/>
    </location>
</feature>
<dbReference type="RefSeq" id="WP_096920601.1">
    <property type="nucleotide sequence ID" value="NZ_CP029487.1"/>
</dbReference>
<organism evidence="9 10">
    <name type="scientific">Eubacterium maltosivorans</name>
    <dbReference type="NCBI Taxonomy" id="2041044"/>
    <lineage>
        <taxon>Bacteria</taxon>
        <taxon>Bacillati</taxon>
        <taxon>Bacillota</taxon>
        <taxon>Clostridia</taxon>
        <taxon>Eubacteriales</taxon>
        <taxon>Eubacteriaceae</taxon>
        <taxon>Eubacterium</taxon>
    </lineage>
</organism>
<evidence type="ECO:0000313" key="9">
    <source>
        <dbReference type="EMBL" id="QCT73473.1"/>
    </source>
</evidence>
<evidence type="ECO:0000256" key="6">
    <source>
        <dbReference type="ARBA" id="ARBA00038076"/>
    </source>
</evidence>
<keyword evidence="10" id="KW-1185">Reference proteome</keyword>
<dbReference type="PANTHER" id="PTHR30572">
    <property type="entry name" value="MEMBRANE COMPONENT OF TRANSPORTER-RELATED"/>
    <property type="match status" value="1"/>
</dbReference>
<feature type="domain" description="ABC3 transporter permease C-terminal" evidence="8">
    <location>
        <begin position="709"/>
        <end position="826"/>
    </location>
</feature>
<accession>A0A4P9CCZ7</accession>
<dbReference type="GO" id="GO:0005886">
    <property type="term" value="C:plasma membrane"/>
    <property type="evidence" value="ECO:0007669"/>
    <property type="project" value="UniProtKB-SubCell"/>
</dbReference>
<evidence type="ECO:0000256" key="7">
    <source>
        <dbReference type="SAM" id="Phobius"/>
    </source>
</evidence>
<feature type="transmembrane region" description="Helical" evidence="7">
    <location>
        <begin position="443"/>
        <end position="462"/>
    </location>
</feature>
<feature type="domain" description="ABC3 transporter permease C-terminal" evidence="8">
    <location>
        <begin position="279"/>
        <end position="390"/>
    </location>
</feature>
<gene>
    <name evidence="9" type="ORF">CPZ25_019835</name>
</gene>
<dbReference type="EMBL" id="CP029487">
    <property type="protein sequence ID" value="QCT73473.1"/>
    <property type="molecule type" value="Genomic_DNA"/>
</dbReference>
<dbReference type="InterPro" id="IPR050250">
    <property type="entry name" value="Macrolide_Exporter_MacB"/>
</dbReference>
<evidence type="ECO:0000256" key="4">
    <source>
        <dbReference type="ARBA" id="ARBA00022989"/>
    </source>
</evidence>
<feature type="transmembrane region" description="Helical" evidence="7">
    <location>
        <begin position="793"/>
        <end position="817"/>
    </location>
</feature>
<dbReference type="Proteomes" id="UP000218387">
    <property type="component" value="Chromosome"/>
</dbReference>